<evidence type="ECO:0000313" key="3">
    <source>
        <dbReference type="Proteomes" id="UP000196710"/>
    </source>
</evidence>
<dbReference type="PANTHER" id="PTHR34135:SF2">
    <property type="entry name" value="LYSOZYME"/>
    <property type="match status" value="1"/>
</dbReference>
<evidence type="ECO:0008006" key="4">
    <source>
        <dbReference type="Google" id="ProtNLM"/>
    </source>
</evidence>
<proteinExistence type="inferred from homology"/>
<dbReference type="PANTHER" id="PTHR34135">
    <property type="entry name" value="LYSOZYME"/>
    <property type="match status" value="1"/>
</dbReference>
<evidence type="ECO:0000256" key="1">
    <source>
        <dbReference type="ARBA" id="ARBA00010646"/>
    </source>
</evidence>
<protein>
    <recommendedName>
        <fullName evidence="4">1,4-beta-N-acetylmuramidase</fullName>
    </recommendedName>
</protein>
<organism evidence="2 3">
    <name type="scientific">Acutalibacter muris</name>
    <dbReference type="NCBI Taxonomy" id="1796620"/>
    <lineage>
        <taxon>Bacteria</taxon>
        <taxon>Bacillati</taxon>
        <taxon>Bacillota</taxon>
        <taxon>Clostridia</taxon>
        <taxon>Eubacteriales</taxon>
        <taxon>Acutalibacteraceae</taxon>
        <taxon>Acutalibacter</taxon>
    </lineage>
</organism>
<dbReference type="Gene3D" id="3.20.20.80">
    <property type="entry name" value="Glycosidases"/>
    <property type="match status" value="1"/>
</dbReference>
<comment type="similarity">
    <text evidence="1">Belongs to the glycosyl hydrolase 25 family.</text>
</comment>
<dbReference type="Proteomes" id="UP000196710">
    <property type="component" value="Chromosome"/>
</dbReference>
<dbReference type="InterPro" id="IPR017853">
    <property type="entry name" value="GH"/>
</dbReference>
<accession>A0ABM6L281</accession>
<sequence length="296" mass="33872">MGRKEVRALPKVLATGIDISEFNGNVDIAAMKGKVDFVIIRCGYGGDYESQDDAQYRTNVQKCQQAGMPFGVYLYSYARNRSMALSEAQHTLRLIKGLTPLYGVWYDVEDRTLPTGETLIDNCLTYCDELRKAGYYCGLYSSVSWMQGRLSSPRLAHIDRWVAQWNAELQYTGAGMWQYTDKGVINGRYFDMDRAYRDYPAIIRGEDWTDMTKEQVQELARQEAQAVYNSNEARYKTFKEVPSWARESAEDVYERLGLTGTGTEDEVKLNASATYVRVLYVLDKLLELIDRELGED</sequence>
<dbReference type="Pfam" id="PF01183">
    <property type="entry name" value="Glyco_hydro_25"/>
    <property type="match status" value="1"/>
</dbReference>
<gene>
    <name evidence="2" type="ORF">ADH66_01180</name>
</gene>
<dbReference type="EMBL" id="CP021422">
    <property type="protein sequence ID" value="ASB39388.1"/>
    <property type="molecule type" value="Genomic_DNA"/>
</dbReference>
<dbReference type="PROSITE" id="PS51904">
    <property type="entry name" value="GLYCOSYL_HYDROL_F25_2"/>
    <property type="match status" value="1"/>
</dbReference>
<dbReference type="CDD" id="cd06414">
    <property type="entry name" value="GH25_LytC-like"/>
    <property type="match status" value="1"/>
</dbReference>
<reference evidence="3" key="1">
    <citation type="submission" date="2017-05" db="EMBL/GenBank/DDBJ databases">
        <title>Improved OligoMM genomes.</title>
        <authorList>
            <person name="Garzetti D."/>
        </authorList>
    </citation>
    <scope>NUCLEOTIDE SEQUENCE [LARGE SCALE GENOMIC DNA]</scope>
    <source>
        <strain evidence="3">KB18</strain>
    </source>
</reference>
<keyword evidence="3" id="KW-1185">Reference proteome</keyword>
<dbReference type="SUPFAM" id="SSF51445">
    <property type="entry name" value="(Trans)glycosidases"/>
    <property type="match status" value="1"/>
</dbReference>
<name>A0ABM6L281_9FIRM</name>
<dbReference type="InterPro" id="IPR002053">
    <property type="entry name" value="Glyco_hydro_25"/>
</dbReference>
<evidence type="ECO:0000313" key="2">
    <source>
        <dbReference type="EMBL" id="ASB39388.1"/>
    </source>
</evidence>